<gene>
    <name evidence="3" type="ORF">CLV75_4120</name>
</gene>
<name>A0A497Z6F8_9RHOB</name>
<dbReference type="InterPro" id="IPR025695">
    <property type="entry name" value="DoxX-like"/>
</dbReference>
<dbReference type="Pfam" id="PF13460">
    <property type="entry name" value="NAD_binding_10"/>
    <property type="match status" value="1"/>
</dbReference>
<keyword evidence="4" id="KW-1185">Reference proteome</keyword>
<accession>A0A497Z6F8</accession>
<evidence type="ECO:0000313" key="3">
    <source>
        <dbReference type="EMBL" id="RLJ98996.1"/>
    </source>
</evidence>
<dbReference type="STRING" id="981384.GCA_000192475_04013"/>
<feature type="transmembrane region" description="Helical" evidence="1">
    <location>
        <begin position="323"/>
        <end position="342"/>
    </location>
</feature>
<dbReference type="SUPFAM" id="SSF51735">
    <property type="entry name" value="NAD(P)-binding Rossmann-fold domains"/>
    <property type="match status" value="1"/>
</dbReference>
<dbReference type="GO" id="GO:0044877">
    <property type="term" value="F:protein-containing complex binding"/>
    <property type="evidence" value="ECO:0007669"/>
    <property type="project" value="TreeGrafter"/>
</dbReference>
<organism evidence="3 4">
    <name type="scientific">Ruegeria conchae</name>
    <dbReference type="NCBI Taxonomy" id="981384"/>
    <lineage>
        <taxon>Bacteria</taxon>
        <taxon>Pseudomonadati</taxon>
        <taxon>Pseudomonadota</taxon>
        <taxon>Alphaproteobacteria</taxon>
        <taxon>Rhodobacterales</taxon>
        <taxon>Roseobacteraceae</taxon>
        <taxon>Ruegeria</taxon>
    </lineage>
</organism>
<dbReference type="Gene3D" id="3.40.50.720">
    <property type="entry name" value="NAD(P)-binding Rossmann-like Domain"/>
    <property type="match status" value="1"/>
</dbReference>
<sequence>MGQPVAAKLKEKTVLVLGAYGFIGAAVVRALHADGLEVKGLIRSRKTAGRVLPDVDLVSGDLRDFRSAGDWRPLLTGVDVVVNCAGALQDGGQDDLRAVHYTAIASLGQACAEAGVSIVQVSAIGADTDATTEFMRSKADGDAALRASGATLWCFKPGLVIGQSDYGGTALLRMLAAVPFVQPVAFPGTPVQCVGMRDLCAAVLSAIRDDLPPGSYDLVEDTPQPLSRVLSVTRHWLGFSPAHLTITMPPKVTKVVAAVADLLGYLGWRSPLRSTAMKVMAQGVTGDPEPYRRATGRSLAGLEEIYGGLACAKEHRLTARMTLLMPVVIAVLCLFWVLSGMFGLTGLSQAAEVLTRNGWSGAIANASVVFWSLIDIMLGLAILWRPWAARVCLAQAAIAMFYLIAATLMAPELWLDPLGPLVKIAPALMLSLVARPMLESR</sequence>
<evidence type="ECO:0000313" key="4">
    <source>
        <dbReference type="Proteomes" id="UP000271700"/>
    </source>
</evidence>
<feature type="domain" description="NAD(P)-binding" evidence="2">
    <location>
        <begin position="18"/>
        <end position="158"/>
    </location>
</feature>
<dbReference type="PANTHER" id="PTHR12126">
    <property type="entry name" value="NADH-UBIQUINONE OXIDOREDUCTASE 39 KDA SUBUNIT-RELATED"/>
    <property type="match status" value="1"/>
</dbReference>
<proteinExistence type="predicted"/>
<keyword evidence="1" id="KW-0812">Transmembrane</keyword>
<feature type="transmembrane region" description="Helical" evidence="1">
    <location>
        <begin position="391"/>
        <end position="409"/>
    </location>
</feature>
<dbReference type="InterPro" id="IPR036291">
    <property type="entry name" value="NAD(P)-bd_dom_sf"/>
</dbReference>
<evidence type="ECO:0000259" key="2">
    <source>
        <dbReference type="Pfam" id="PF13460"/>
    </source>
</evidence>
<dbReference type="InterPro" id="IPR051207">
    <property type="entry name" value="ComplexI_NDUFA9_subunit"/>
</dbReference>
<dbReference type="PANTHER" id="PTHR12126:SF11">
    <property type="entry name" value="NADH DEHYDROGENASE [UBIQUINONE] 1 ALPHA SUBCOMPLEX SUBUNIT 9, MITOCHONDRIAL"/>
    <property type="match status" value="1"/>
</dbReference>
<dbReference type="EMBL" id="RCCT01000008">
    <property type="protein sequence ID" value="RLJ98996.1"/>
    <property type="molecule type" value="Genomic_DNA"/>
</dbReference>
<dbReference type="InterPro" id="IPR016040">
    <property type="entry name" value="NAD(P)-bd_dom"/>
</dbReference>
<feature type="transmembrane region" description="Helical" evidence="1">
    <location>
        <begin position="362"/>
        <end position="384"/>
    </location>
</feature>
<evidence type="ECO:0000256" key="1">
    <source>
        <dbReference type="SAM" id="Phobius"/>
    </source>
</evidence>
<reference evidence="3 4" key="1">
    <citation type="submission" date="2018-10" db="EMBL/GenBank/DDBJ databases">
        <title>Genomic Encyclopedia of Archaeal and Bacterial Type Strains, Phase II (KMG-II): from individual species to whole genera.</title>
        <authorList>
            <person name="Goeker M."/>
        </authorList>
    </citation>
    <scope>NUCLEOTIDE SEQUENCE [LARGE SCALE GENOMIC DNA]</scope>
    <source>
        <strain evidence="3 4">DSM 29317</strain>
    </source>
</reference>
<keyword evidence="1" id="KW-1133">Transmembrane helix</keyword>
<dbReference type="Proteomes" id="UP000271700">
    <property type="component" value="Unassembled WGS sequence"/>
</dbReference>
<keyword evidence="1" id="KW-0472">Membrane</keyword>
<dbReference type="AlphaFoldDB" id="A0A497Z6F8"/>
<protein>
    <submittedName>
        <fullName evidence="3">Uncharacterized protein YbjT (DUF2867 family)</fullName>
    </submittedName>
</protein>
<dbReference type="Pfam" id="PF13781">
    <property type="entry name" value="DoxX_3"/>
    <property type="match status" value="1"/>
</dbReference>
<comment type="caution">
    <text evidence="3">The sequence shown here is derived from an EMBL/GenBank/DDBJ whole genome shotgun (WGS) entry which is preliminary data.</text>
</comment>